<keyword evidence="2" id="KW-1185">Reference proteome</keyword>
<evidence type="ECO:0000313" key="2">
    <source>
        <dbReference type="Proteomes" id="UP000694915"/>
    </source>
</evidence>
<proteinExistence type="predicted"/>
<sequence>MAQASHPPPPSDNSHGDKMAARRPTGEPPAQRRGRLPLHPENGRHPGAGSPAGLAVQMASTDSGPQVREGRGPPARRALSRPDPQTSAAGLLQRLCAPGSPPVGTRVPAEPGPRPPWGRGGPPAPRETWLLVLVRRRRGHQSPRCDLGEREVAEGGSPSSPPLDHLFHPDASRGS</sequence>
<organism evidence="2 3">
    <name type="scientific">Microtus ochrogaster</name>
    <name type="common">Prairie vole</name>
    <dbReference type="NCBI Taxonomy" id="79684"/>
    <lineage>
        <taxon>Eukaryota</taxon>
        <taxon>Metazoa</taxon>
        <taxon>Chordata</taxon>
        <taxon>Craniata</taxon>
        <taxon>Vertebrata</taxon>
        <taxon>Euteleostomi</taxon>
        <taxon>Mammalia</taxon>
        <taxon>Eutheria</taxon>
        <taxon>Euarchontoglires</taxon>
        <taxon>Glires</taxon>
        <taxon>Rodentia</taxon>
        <taxon>Myomorpha</taxon>
        <taxon>Muroidea</taxon>
        <taxon>Cricetidae</taxon>
        <taxon>Arvicolinae</taxon>
        <taxon>Microtus</taxon>
    </lineage>
</organism>
<feature type="compositionally biased region" description="Basic and acidic residues" evidence="1">
    <location>
        <begin position="165"/>
        <end position="175"/>
    </location>
</feature>
<feature type="compositionally biased region" description="Pro residues" evidence="1">
    <location>
        <begin position="1"/>
        <end position="11"/>
    </location>
</feature>
<protein>
    <submittedName>
        <fullName evidence="3">Basic proline-rich protein-like</fullName>
    </submittedName>
</protein>
<dbReference type="GeneID" id="101985301"/>
<name>A0ABM1AHL2_MICOH</name>
<feature type="region of interest" description="Disordered" evidence="1">
    <location>
        <begin position="1"/>
        <end position="125"/>
    </location>
</feature>
<accession>A0ABM1AHL2</accession>
<evidence type="ECO:0000313" key="3">
    <source>
        <dbReference type="RefSeq" id="XP_013202029.2"/>
    </source>
</evidence>
<reference evidence="3" key="1">
    <citation type="submission" date="2025-08" db="UniProtKB">
        <authorList>
            <consortium name="RefSeq"/>
        </authorList>
    </citation>
    <scope>IDENTIFICATION</scope>
</reference>
<feature type="region of interest" description="Disordered" evidence="1">
    <location>
        <begin position="138"/>
        <end position="175"/>
    </location>
</feature>
<dbReference type="Proteomes" id="UP000694915">
    <property type="component" value="Chromosome 5"/>
</dbReference>
<dbReference type="RefSeq" id="XP_013202029.2">
    <property type="nucleotide sequence ID" value="XM_013346575.2"/>
</dbReference>
<evidence type="ECO:0000256" key="1">
    <source>
        <dbReference type="SAM" id="MobiDB-lite"/>
    </source>
</evidence>
<gene>
    <name evidence="3" type="primary">LOC101985301</name>
</gene>